<dbReference type="InterPro" id="IPR052543">
    <property type="entry name" value="HTH_Metal-responsive_Reg"/>
</dbReference>
<evidence type="ECO:0000313" key="3">
    <source>
        <dbReference type="EMBL" id="GAA3281800.1"/>
    </source>
</evidence>
<comment type="caution">
    <text evidence="3">The sequence shown here is derived from an EMBL/GenBank/DDBJ whole genome shotgun (WGS) entry which is preliminary data.</text>
</comment>
<dbReference type="InterPro" id="IPR001845">
    <property type="entry name" value="HTH_ArsR_DNA-bd_dom"/>
</dbReference>
<organism evidence="3 4">
    <name type="scientific">Nesterenkonia halobia</name>
    <dbReference type="NCBI Taxonomy" id="37922"/>
    <lineage>
        <taxon>Bacteria</taxon>
        <taxon>Bacillati</taxon>
        <taxon>Actinomycetota</taxon>
        <taxon>Actinomycetes</taxon>
        <taxon>Micrococcales</taxon>
        <taxon>Micrococcaceae</taxon>
        <taxon>Nesterenkonia</taxon>
    </lineage>
</organism>
<evidence type="ECO:0000313" key="4">
    <source>
        <dbReference type="Proteomes" id="UP001501736"/>
    </source>
</evidence>
<feature type="domain" description="HTH arsR-type" evidence="2">
    <location>
        <begin position="28"/>
        <end position="122"/>
    </location>
</feature>
<dbReference type="PANTHER" id="PTHR39168:SF2">
    <property type="entry name" value="HTH-TYPE TRANSCRIPTIONAL REGULATOR CMTR"/>
    <property type="match status" value="1"/>
</dbReference>
<dbReference type="InterPro" id="IPR036390">
    <property type="entry name" value="WH_DNA-bd_sf"/>
</dbReference>
<name>A0ABP6R9S0_9MICC</name>
<feature type="compositionally biased region" description="Pro residues" evidence="1">
    <location>
        <begin position="1"/>
        <end position="10"/>
    </location>
</feature>
<dbReference type="NCBIfam" id="NF033788">
    <property type="entry name" value="HTH_metalloreg"/>
    <property type="match status" value="1"/>
</dbReference>
<reference evidence="4" key="1">
    <citation type="journal article" date="2019" name="Int. J. Syst. Evol. Microbiol.">
        <title>The Global Catalogue of Microorganisms (GCM) 10K type strain sequencing project: providing services to taxonomists for standard genome sequencing and annotation.</title>
        <authorList>
            <consortium name="The Broad Institute Genomics Platform"/>
            <consortium name="The Broad Institute Genome Sequencing Center for Infectious Disease"/>
            <person name="Wu L."/>
            <person name="Ma J."/>
        </authorList>
    </citation>
    <scope>NUCLEOTIDE SEQUENCE [LARGE SCALE GENOMIC DNA]</scope>
    <source>
        <strain evidence="4">JCM 11483</strain>
    </source>
</reference>
<dbReference type="Pfam" id="PF01022">
    <property type="entry name" value="HTH_5"/>
    <property type="match status" value="1"/>
</dbReference>
<dbReference type="PRINTS" id="PR00778">
    <property type="entry name" value="HTHARSR"/>
</dbReference>
<dbReference type="Gene3D" id="1.10.10.10">
    <property type="entry name" value="Winged helix-like DNA-binding domain superfamily/Winged helix DNA-binding domain"/>
    <property type="match status" value="1"/>
</dbReference>
<dbReference type="CDD" id="cd00090">
    <property type="entry name" value="HTH_ARSR"/>
    <property type="match status" value="1"/>
</dbReference>
<gene>
    <name evidence="3" type="ORF">GCM10020260_07870</name>
</gene>
<dbReference type="InterPro" id="IPR011991">
    <property type="entry name" value="ArsR-like_HTH"/>
</dbReference>
<dbReference type="InterPro" id="IPR036388">
    <property type="entry name" value="WH-like_DNA-bd_sf"/>
</dbReference>
<dbReference type="PANTHER" id="PTHR39168">
    <property type="entry name" value="TRANSCRIPTIONAL REGULATOR-RELATED"/>
    <property type="match status" value="1"/>
</dbReference>
<protein>
    <submittedName>
        <fullName evidence="3">Winged helix-turn-helix domain-containing protein</fullName>
    </submittedName>
</protein>
<feature type="region of interest" description="Disordered" evidence="1">
    <location>
        <begin position="1"/>
        <end position="22"/>
    </location>
</feature>
<accession>A0ABP6R9S0</accession>
<sequence>MPDPASPGRPAPAETVQSAENAEDAETATLTHSAALARFGHALSDPTRARILLALRRGPACPSDLAEMLGVSRQVMSNQLSCLRGCGVVEAAPEGRRTWYRLADARLTAALSDLLDLTLAVDPACCCADGACTC</sequence>
<dbReference type="PROSITE" id="PS50987">
    <property type="entry name" value="HTH_ARSR_2"/>
    <property type="match status" value="1"/>
</dbReference>
<dbReference type="EMBL" id="BAAAYG010000003">
    <property type="protein sequence ID" value="GAA3281800.1"/>
    <property type="molecule type" value="Genomic_DNA"/>
</dbReference>
<dbReference type="SUPFAM" id="SSF46785">
    <property type="entry name" value="Winged helix' DNA-binding domain"/>
    <property type="match status" value="1"/>
</dbReference>
<keyword evidence="4" id="KW-1185">Reference proteome</keyword>
<proteinExistence type="predicted"/>
<dbReference type="Proteomes" id="UP001501736">
    <property type="component" value="Unassembled WGS sequence"/>
</dbReference>
<evidence type="ECO:0000259" key="2">
    <source>
        <dbReference type="PROSITE" id="PS50987"/>
    </source>
</evidence>
<dbReference type="SMART" id="SM00418">
    <property type="entry name" value="HTH_ARSR"/>
    <property type="match status" value="1"/>
</dbReference>
<evidence type="ECO:0000256" key="1">
    <source>
        <dbReference type="SAM" id="MobiDB-lite"/>
    </source>
</evidence>